<dbReference type="STRING" id="1454003.AW10_01471"/>
<accession>A0A011NDW4</accession>
<protein>
    <submittedName>
        <fullName evidence="2">Uncharacterized protein</fullName>
    </submittedName>
</protein>
<gene>
    <name evidence="2" type="ORF">AW10_01471</name>
</gene>
<dbReference type="AlphaFoldDB" id="A0A011NDW4"/>
<feature type="signal peptide" evidence="1">
    <location>
        <begin position="1"/>
        <end position="18"/>
    </location>
</feature>
<dbReference type="PATRIC" id="fig|1454003.3.peg.1515"/>
<proteinExistence type="predicted"/>
<organism evidence="2 3">
    <name type="scientific">Candidatus Accumulibacter appositus</name>
    <dbReference type="NCBI Taxonomy" id="1454003"/>
    <lineage>
        <taxon>Bacteria</taxon>
        <taxon>Pseudomonadati</taxon>
        <taxon>Pseudomonadota</taxon>
        <taxon>Betaproteobacteria</taxon>
        <taxon>Candidatus Accumulibacter</taxon>
    </lineage>
</organism>
<evidence type="ECO:0000256" key="1">
    <source>
        <dbReference type="SAM" id="SignalP"/>
    </source>
</evidence>
<sequence length="221" mass="24049" precursor="true">MNWLLVLPLLAAAAPSSAGETISVCYNYGCLAQSEVHYGEEQLARVQALLGSARNAADEREKLSLAIGWLLGWAGRQTPIAADRGGNTADDGVYGRMDCIDHATTDTRLLRLLEARGWLRFHRVLEPVWRVLYLVQVHHAAQIEEMVQAEVAVDGRPTAGVGKPAWEATAEPARYVVDSWFGDNGQPALVIELQRWLDGQGDEVRLPAVAGGPGSAENVER</sequence>
<keyword evidence="1" id="KW-0732">Signal</keyword>
<dbReference type="EMBL" id="JEMX01000028">
    <property type="protein sequence ID" value="EXI80858.1"/>
    <property type="molecule type" value="Genomic_DNA"/>
</dbReference>
<evidence type="ECO:0000313" key="3">
    <source>
        <dbReference type="Proteomes" id="UP000021816"/>
    </source>
</evidence>
<reference evidence="2 3" key="1">
    <citation type="submission" date="2014-02" db="EMBL/GenBank/DDBJ databases">
        <title>Expanding our view of genomic diversity in Candidatus Accumulibacter clades.</title>
        <authorList>
            <person name="Skennerton C.T."/>
            <person name="Barr J.J."/>
            <person name="Slater F.R."/>
            <person name="Bond P.L."/>
            <person name="Tyson G.W."/>
        </authorList>
    </citation>
    <scope>NUCLEOTIDE SEQUENCE [LARGE SCALE GENOMIC DNA]</scope>
    <source>
        <strain evidence="3">BA-92</strain>
    </source>
</reference>
<dbReference type="Proteomes" id="UP000021816">
    <property type="component" value="Unassembled WGS sequence"/>
</dbReference>
<evidence type="ECO:0000313" key="2">
    <source>
        <dbReference type="EMBL" id="EXI80858.1"/>
    </source>
</evidence>
<comment type="caution">
    <text evidence="2">The sequence shown here is derived from an EMBL/GenBank/DDBJ whole genome shotgun (WGS) entry which is preliminary data.</text>
</comment>
<feature type="chain" id="PRO_5001460845" evidence="1">
    <location>
        <begin position="19"/>
        <end position="221"/>
    </location>
</feature>
<name>A0A011NDW4_9PROT</name>